<proteinExistence type="predicted"/>
<feature type="transmembrane region" description="Helical" evidence="2">
    <location>
        <begin position="295"/>
        <end position="319"/>
    </location>
</feature>
<evidence type="ECO:0000313" key="4">
    <source>
        <dbReference type="Proteomes" id="UP000063063"/>
    </source>
</evidence>
<gene>
    <name evidence="3" type="ORF">LPMP_330240</name>
</gene>
<dbReference type="VEuPathDB" id="TriTrypDB:LPAL13_330007200"/>
<evidence type="ECO:0000256" key="1">
    <source>
        <dbReference type="SAM" id="MobiDB-lite"/>
    </source>
</evidence>
<evidence type="ECO:0000313" key="3">
    <source>
        <dbReference type="EMBL" id="AIO01317.1"/>
    </source>
</evidence>
<name>A0A088SHK8_LEIPA</name>
<feature type="transmembrane region" description="Helical" evidence="2">
    <location>
        <begin position="369"/>
        <end position="390"/>
    </location>
</feature>
<feature type="transmembrane region" description="Helical" evidence="2">
    <location>
        <begin position="411"/>
        <end position="431"/>
    </location>
</feature>
<dbReference type="RefSeq" id="XP_010702117.1">
    <property type="nucleotide sequence ID" value="XM_010703815.1"/>
</dbReference>
<dbReference type="Proteomes" id="UP000063063">
    <property type="component" value="Chromosome 33"/>
</dbReference>
<sequence length="926" mass="100457">MSSTGLIVRQLIAWFAGVLPICFYLALAVVCGLHRRWISFAFSVALMLALLVSVVLNCVAIISTILLTRSRTNFAQRVKKIPGETLWDSLYLEGSAPVCANPQIDLFDVDGNETRMISRQSDEAVLSSIRESTTVSLNTVKSQSFSPSVLGSSRASVNPLCPPLHPAAAVRVVPQESVQPRREASVTQLEETFMLSPPSALEHRFMRDRTSAAFTSPPLGPSTPQSYPEERPSADRNLSGSFERSVCERKDNAQQFAAQLYEPLHAPTGVRRTPEASAIPSIHDTNSSKFFCTAFMMPFVSLYMTIILTILTLVGSLMFEYDTHCLFLASPALGVPWLWVNLLPVRNAFQNTSENAQNFHGRLVCALTHWLFMIAISIVSLGVFVAAFMLEVVYWPPYRIDGEATPRSIRVLSYLAPVLVMAIMGIVFSNLESMHSTSGECGESGPLVAEAVPVTTDYRGCPPAQVTTRVLTPGLLPGDCGGEALPFAGLGNLTGTSLTDSVGVVSVAVVCASAQSTVVTPNLAPMSNGEPVATLSSILRSATGGSAFIPLINKTSITMLPRSKGFRHGIQLSSNGSSDLQKGSHPATTMTSVPQLKTVTMLYVAYRDICDGGDSTMASTFKASHQKGSVAASRNQLQAVSVNFEVMMEALEDAREQGSADANAYVLTAYEDAICLVWGLIPFRSDPVLLAIEKAIQIMEAFKSRPKPPPSFSCEQRELVAAVVSVPYSLVGLIGSGAFRSIHFFNPRQHVLGAQMLRRGTAMYCRLPSVQASLDEPENPFHCILLDGRSWSSTASHVLARPCGICRSYGLGADAKQPNQRSSPLNVTTNPTRQEFLITYNFMEMVQAKEEEWHLVVQRQEHLGAKFNFLSEAVQRLHQGDQSGACKVLRDAMQSAASNSDADNITLAQMLLEDLECAEDGGPHDM</sequence>
<accession>A0A088SHK8</accession>
<dbReference type="AlphaFoldDB" id="A0A088SHK8"/>
<dbReference type="eggNOG" id="ENOG502SKM0">
    <property type="taxonomic scope" value="Eukaryota"/>
</dbReference>
<evidence type="ECO:0000256" key="2">
    <source>
        <dbReference type="SAM" id="Phobius"/>
    </source>
</evidence>
<feature type="region of interest" description="Disordered" evidence="1">
    <location>
        <begin position="212"/>
        <end position="242"/>
    </location>
</feature>
<protein>
    <submittedName>
        <fullName evidence="3">Uncharacterized protein</fullName>
    </submittedName>
</protein>
<keyword evidence="2" id="KW-0812">Transmembrane</keyword>
<keyword evidence="4" id="KW-1185">Reference proteome</keyword>
<dbReference type="GeneID" id="22578177"/>
<reference evidence="3 4" key="1">
    <citation type="journal article" date="2015" name="Sci. Rep.">
        <title>The genome of Leishmania panamensis: insights into genomics of the L. (Viannia) subgenus.</title>
        <authorList>
            <person name="Llanes A."/>
            <person name="Restrepo C.M."/>
            <person name="Vecchio G.D."/>
            <person name="Anguizola F.J."/>
            <person name="Lleonart R."/>
        </authorList>
    </citation>
    <scope>NUCLEOTIDE SEQUENCE [LARGE SCALE GENOMIC DNA]</scope>
    <source>
        <strain evidence="3 4">MHOM/PA/94/PSC-1</strain>
    </source>
</reference>
<keyword evidence="2" id="KW-1133">Transmembrane helix</keyword>
<dbReference type="EMBL" id="CP009402">
    <property type="protein sequence ID" value="AIO01317.1"/>
    <property type="molecule type" value="Genomic_DNA"/>
</dbReference>
<dbReference type="VEuPathDB" id="TriTrypDB:LPMP_330240"/>
<feature type="transmembrane region" description="Helical" evidence="2">
    <location>
        <begin position="12"/>
        <end position="33"/>
    </location>
</feature>
<feature type="transmembrane region" description="Helical" evidence="2">
    <location>
        <begin position="40"/>
        <end position="67"/>
    </location>
</feature>
<keyword evidence="2" id="KW-0472">Membrane</keyword>
<dbReference type="OrthoDB" id="263665at2759"/>
<dbReference type="KEGG" id="lpan:LPMP_330240"/>
<organism evidence="3 4">
    <name type="scientific">Leishmania panamensis</name>
    <dbReference type="NCBI Taxonomy" id="5679"/>
    <lineage>
        <taxon>Eukaryota</taxon>
        <taxon>Discoba</taxon>
        <taxon>Euglenozoa</taxon>
        <taxon>Kinetoplastea</taxon>
        <taxon>Metakinetoplastina</taxon>
        <taxon>Trypanosomatida</taxon>
        <taxon>Trypanosomatidae</taxon>
        <taxon>Leishmaniinae</taxon>
        <taxon>Leishmania</taxon>
        <taxon>Leishmania guyanensis species complex</taxon>
    </lineage>
</organism>